<sequence>MVTAIAVTFLFPKTPLVQYDLQIIAGLFIILFAGKKFLNLSRLLESIIFTLVIFIIINTTGGAASPFFFLIYFLMFSLSLILEPVISIVTTLASVIFFLIFLPQQQSINSLLPIFALVFMTPFALYMGKEHIKNDMLKNKNQNLQRDTFLFHSLILKNHLKNIKNSLENFMGDHELSEIKNSTSEIEKLMEKFDDLESNNPQ</sequence>
<name>A0A1F7HJ29_9BACT</name>
<evidence type="ECO:0000313" key="3">
    <source>
        <dbReference type="Proteomes" id="UP000177199"/>
    </source>
</evidence>
<evidence type="ECO:0000313" key="2">
    <source>
        <dbReference type="EMBL" id="OGK31073.1"/>
    </source>
</evidence>
<gene>
    <name evidence="2" type="ORF">A3F29_02255</name>
</gene>
<keyword evidence="1" id="KW-0472">Membrane</keyword>
<dbReference type="AlphaFoldDB" id="A0A1F7HJ29"/>
<reference evidence="2 3" key="1">
    <citation type="journal article" date="2016" name="Nat. Commun.">
        <title>Thousands of microbial genomes shed light on interconnected biogeochemical processes in an aquifer system.</title>
        <authorList>
            <person name="Anantharaman K."/>
            <person name="Brown C.T."/>
            <person name="Hug L.A."/>
            <person name="Sharon I."/>
            <person name="Castelle C.J."/>
            <person name="Probst A.J."/>
            <person name="Thomas B.C."/>
            <person name="Singh A."/>
            <person name="Wilkins M.J."/>
            <person name="Karaoz U."/>
            <person name="Brodie E.L."/>
            <person name="Williams K.H."/>
            <person name="Hubbard S.S."/>
            <person name="Banfield J.F."/>
        </authorList>
    </citation>
    <scope>NUCLEOTIDE SEQUENCE [LARGE SCALE GENOMIC DNA]</scope>
</reference>
<proteinExistence type="predicted"/>
<comment type="caution">
    <text evidence="2">The sequence shown here is derived from an EMBL/GenBank/DDBJ whole genome shotgun (WGS) entry which is preliminary data.</text>
</comment>
<dbReference type="Proteomes" id="UP000177199">
    <property type="component" value="Unassembled WGS sequence"/>
</dbReference>
<feature type="transmembrane region" description="Helical" evidence="1">
    <location>
        <begin position="46"/>
        <end position="75"/>
    </location>
</feature>
<evidence type="ECO:0000256" key="1">
    <source>
        <dbReference type="SAM" id="Phobius"/>
    </source>
</evidence>
<feature type="transmembrane region" description="Helical" evidence="1">
    <location>
        <begin position="81"/>
        <end position="102"/>
    </location>
</feature>
<protein>
    <submittedName>
        <fullName evidence="2">Uncharacterized protein</fullName>
    </submittedName>
</protein>
<organism evidence="2 3">
    <name type="scientific">Candidatus Roizmanbacteria bacterium RIFCSPHIGHO2_12_FULL_33_9</name>
    <dbReference type="NCBI Taxonomy" id="1802045"/>
    <lineage>
        <taxon>Bacteria</taxon>
        <taxon>Candidatus Roizmaniibacteriota</taxon>
    </lineage>
</organism>
<keyword evidence="1" id="KW-0812">Transmembrane</keyword>
<feature type="transmembrane region" description="Helical" evidence="1">
    <location>
        <begin position="109"/>
        <end position="128"/>
    </location>
</feature>
<dbReference type="EMBL" id="MFZV01000028">
    <property type="protein sequence ID" value="OGK31073.1"/>
    <property type="molecule type" value="Genomic_DNA"/>
</dbReference>
<accession>A0A1F7HJ29</accession>
<feature type="transmembrane region" description="Helical" evidence="1">
    <location>
        <begin position="16"/>
        <end position="34"/>
    </location>
</feature>
<keyword evidence="1" id="KW-1133">Transmembrane helix</keyword>